<keyword evidence="2 7" id="KW-0963">Cytoplasm</keyword>
<dbReference type="OrthoDB" id="243313at2759"/>
<feature type="compositionally biased region" description="Acidic residues" evidence="8">
    <location>
        <begin position="354"/>
        <end position="368"/>
    </location>
</feature>
<evidence type="ECO:0000256" key="1">
    <source>
        <dbReference type="ARBA" id="ARBA00005290"/>
    </source>
</evidence>
<keyword evidence="5 7" id="KW-0378">Hydrolase</keyword>
<comment type="similarity">
    <text evidence="1 7">Belongs to the GPN-loop GTPase family.</text>
</comment>
<keyword evidence="6 7" id="KW-0342">GTP-binding</keyword>
<dbReference type="AlphaFoldDB" id="A0A1B9ID32"/>
<comment type="subcellular location">
    <subcellularLocation>
        <location evidence="7">Cytoplasm</location>
    </subcellularLocation>
    <subcellularLocation>
        <location evidence="7">Nucleus</location>
    </subcellularLocation>
</comment>
<protein>
    <recommendedName>
        <fullName evidence="7">GPN-loop GTPase</fullName>
        <ecNumber evidence="7">3.6.5.-</ecNumber>
    </recommendedName>
</protein>
<feature type="region of interest" description="Disordered" evidence="8">
    <location>
        <begin position="291"/>
        <end position="417"/>
    </location>
</feature>
<dbReference type="PANTHER" id="PTHR21231:SF8">
    <property type="entry name" value="GPN-LOOP GTPASE 1"/>
    <property type="match status" value="1"/>
</dbReference>
<accession>A0A1B9ID32</accession>
<evidence type="ECO:0000256" key="7">
    <source>
        <dbReference type="RuleBase" id="RU365059"/>
    </source>
</evidence>
<dbReference type="InterPro" id="IPR027417">
    <property type="entry name" value="P-loop_NTPase"/>
</dbReference>
<dbReference type="GO" id="GO:0005525">
    <property type="term" value="F:GTP binding"/>
    <property type="evidence" value="ECO:0007669"/>
    <property type="project" value="UniProtKB-KW"/>
</dbReference>
<reference evidence="10" key="2">
    <citation type="submission" date="2013-07" db="EMBL/GenBank/DDBJ databases">
        <authorList>
            <consortium name="The Broad Institute Genome Sequencing Platform"/>
            <person name="Cuomo C."/>
            <person name="Litvintseva A."/>
            <person name="Chen Y."/>
            <person name="Heitman J."/>
            <person name="Sun S."/>
            <person name="Springer D."/>
            <person name="Dromer F."/>
            <person name="Young S.K."/>
            <person name="Zeng Q."/>
            <person name="Gargeya S."/>
            <person name="Fitzgerald M."/>
            <person name="Abouelleil A."/>
            <person name="Alvarado L."/>
            <person name="Berlin A.M."/>
            <person name="Chapman S.B."/>
            <person name="Dewar J."/>
            <person name="Goldberg J."/>
            <person name="Griggs A."/>
            <person name="Gujja S."/>
            <person name="Hansen M."/>
            <person name="Howarth C."/>
            <person name="Imamovic A."/>
            <person name="Larimer J."/>
            <person name="McCowan C."/>
            <person name="Murphy C."/>
            <person name="Pearson M."/>
            <person name="Priest M."/>
            <person name="Roberts A."/>
            <person name="Saif S."/>
            <person name="Shea T."/>
            <person name="Sykes S."/>
            <person name="Wortman J."/>
            <person name="Nusbaum C."/>
            <person name="Birren B."/>
        </authorList>
    </citation>
    <scope>NUCLEOTIDE SEQUENCE</scope>
    <source>
        <strain evidence="10">CBS 10737</strain>
    </source>
</reference>
<feature type="compositionally biased region" description="Basic and acidic residues" evidence="8">
    <location>
        <begin position="291"/>
        <end position="310"/>
    </location>
</feature>
<evidence type="ECO:0000256" key="6">
    <source>
        <dbReference type="ARBA" id="ARBA00023134"/>
    </source>
</evidence>
<dbReference type="RefSeq" id="XP_019014622.1">
    <property type="nucleotide sequence ID" value="XM_019152484.1"/>
</dbReference>
<dbReference type="KEGG" id="kpin:30169074"/>
<dbReference type="GO" id="GO:0003924">
    <property type="term" value="F:GTPase activity"/>
    <property type="evidence" value="ECO:0007669"/>
    <property type="project" value="InterPro"/>
</dbReference>
<keyword evidence="4 7" id="KW-0547">Nucleotide-binding</keyword>
<dbReference type="GO" id="GO:0005737">
    <property type="term" value="C:cytoplasm"/>
    <property type="evidence" value="ECO:0007669"/>
    <property type="project" value="UniProtKB-SubCell"/>
</dbReference>
<evidence type="ECO:0000256" key="3">
    <source>
        <dbReference type="ARBA" id="ARBA00022553"/>
    </source>
</evidence>
<evidence type="ECO:0000313" key="9">
    <source>
        <dbReference type="EMBL" id="OCF53403.1"/>
    </source>
</evidence>
<dbReference type="Gene3D" id="3.40.50.300">
    <property type="entry name" value="P-loop containing nucleotide triphosphate hydrolases"/>
    <property type="match status" value="1"/>
</dbReference>
<dbReference type="GO" id="GO:0005634">
    <property type="term" value="C:nucleus"/>
    <property type="evidence" value="ECO:0007669"/>
    <property type="project" value="UniProtKB-SubCell"/>
</dbReference>
<comment type="function">
    <text evidence="7">Small GTPase required for proper nuclear import of RNA polymerase II (RNAPII). May act at an RNAP assembly step prior to nuclear import.</text>
</comment>
<evidence type="ECO:0000313" key="10">
    <source>
        <dbReference type="EMBL" id="WWC66715.1"/>
    </source>
</evidence>
<name>A0A1B9ID32_9TREE</name>
<evidence type="ECO:0000256" key="4">
    <source>
        <dbReference type="ARBA" id="ARBA00022741"/>
    </source>
</evidence>
<dbReference type="CDD" id="cd17870">
    <property type="entry name" value="GPN1"/>
    <property type="match status" value="1"/>
</dbReference>
<dbReference type="Pfam" id="PF03029">
    <property type="entry name" value="ATP_bind_1"/>
    <property type="match status" value="1"/>
</dbReference>
<sequence length="417" mass="46379">MAETTQPPTSEAGPSIAAEGSKKEPVVVICIGMAGSGKTTFMQRLNSHLHSKNTPPYILNLDPAVSHMPYSANIDIRDTVDYKEVMKQYNLGPNGGILTALNLFTTKFDQVLGYVEKRAEDVDYILVDTPGQIEIFTWSASGAIITDAIASSLPTVVAYVVDTPRTTAPATFMSNMLYACSILYKTRLPFIIVFNKIDVQSHDFALDWMKDFESYQAALNDSGKNEYGESNYMNSLMSSMCLVLEEFYNNLRAVGVSAMTGEGMKDFFKAVEEARKEYESDYKPELERLASERAAKTEADKKSQLERLMKDMNVNDSTNSTSSESSRRRNGKGTGGKGDNPFGPYPINEREDRYYDEEEAEETDEEEQDAIRRQQEEEEEASHAPELGALDVDEPEIGGMPRSGPNGSRSEAWPKPI</sequence>
<dbReference type="EMBL" id="KI894007">
    <property type="protein sequence ID" value="OCF53403.1"/>
    <property type="molecule type" value="Genomic_DNA"/>
</dbReference>
<dbReference type="SUPFAM" id="SSF52540">
    <property type="entry name" value="P-loop containing nucleoside triphosphate hydrolases"/>
    <property type="match status" value="1"/>
</dbReference>
<dbReference type="FunFam" id="3.40.50.300:FF:000579">
    <property type="entry name" value="GPN-loop GTPase"/>
    <property type="match status" value="1"/>
</dbReference>
<dbReference type="Proteomes" id="UP000094020">
    <property type="component" value="Chromosome 1"/>
</dbReference>
<comment type="subunit">
    <text evidence="7">Binds to RNA polymerase II.</text>
</comment>
<dbReference type="GeneID" id="30169074"/>
<evidence type="ECO:0000256" key="8">
    <source>
        <dbReference type="SAM" id="MobiDB-lite"/>
    </source>
</evidence>
<gene>
    <name evidence="9" type="ORF">I206_00705</name>
    <name evidence="10" type="ORF">I206_100620</name>
</gene>
<reference evidence="9" key="1">
    <citation type="submission" date="2013-07" db="EMBL/GenBank/DDBJ databases">
        <title>The Genome Sequence of Cryptococcus pinus CBS10737.</title>
        <authorList>
            <consortium name="The Broad Institute Genome Sequencing Platform"/>
            <person name="Cuomo C."/>
            <person name="Litvintseva A."/>
            <person name="Chen Y."/>
            <person name="Heitman J."/>
            <person name="Sun S."/>
            <person name="Springer D."/>
            <person name="Dromer F."/>
            <person name="Young S.K."/>
            <person name="Zeng Q."/>
            <person name="Gargeya S."/>
            <person name="Fitzgerald M."/>
            <person name="Abouelleil A."/>
            <person name="Alvarado L."/>
            <person name="Berlin A.M."/>
            <person name="Chapman S.B."/>
            <person name="Dewar J."/>
            <person name="Goldberg J."/>
            <person name="Griggs A."/>
            <person name="Gujja S."/>
            <person name="Hansen M."/>
            <person name="Howarth C."/>
            <person name="Imamovic A."/>
            <person name="Larimer J."/>
            <person name="McCowan C."/>
            <person name="Murphy C."/>
            <person name="Pearson M."/>
            <person name="Priest M."/>
            <person name="Roberts A."/>
            <person name="Saif S."/>
            <person name="Shea T."/>
            <person name="Sykes S."/>
            <person name="Wortman J."/>
            <person name="Nusbaum C."/>
            <person name="Birren B."/>
        </authorList>
    </citation>
    <scope>NUCLEOTIDE SEQUENCE [LARGE SCALE GENOMIC DNA]</scope>
    <source>
        <strain evidence="9">CBS 10737</strain>
    </source>
</reference>
<proteinExistence type="inferred from homology"/>
<evidence type="ECO:0000256" key="5">
    <source>
        <dbReference type="ARBA" id="ARBA00022801"/>
    </source>
</evidence>
<keyword evidence="11" id="KW-1185">Reference proteome</keyword>
<dbReference type="InterPro" id="IPR030230">
    <property type="entry name" value="Gpn1/Npa3/XAB1"/>
</dbReference>
<reference evidence="9" key="3">
    <citation type="submission" date="2016-07" db="EMBL/GenBank/DDBJ databases">
        <title>Evolution of pathogenesis and genome organization in the Tremellales.</title>
        <authorList>
            <person name="Cuomo C."/>
            <person name="Litvintseva A."/>
            <person name="Heitman J."/>
            <person name="Chen Y."/>
            <person name="Sun S."/>
            <person name="Springer D."/>
            <person name="Dromer F."/>
            <person name="Young S."/>
            <person name="Zeng Q."/>
            <person name="Chapman S."/>
            <person name="Gujja S."/>
            <person name="Saif S."/>
            <person name="Birren B."/>
        </authorList>
    </citation>
    <scope>NUCLEOTIDE SEQUENCE</scope>
    <source>
        <strain evidence="9">CBS 10737</strain>
    </source>
</reference>
<keyword evidence="3" id="KW-0597">Phosphoprotein</keyword>
<dbReference type="PANTHER" id="PTHR21231">
    <property type="entry name" value="XPA-BINDING PROTEIN 1-RELATED"/>
    <property type="match status" value="1"/>
</dbReference>
<reference evidence="10" key="4">
    <citation type="submission" date="2024-02" db="EMBL/GenBank/DDBJ databases">
        <title>Comparative genomics of Cryptococcus and Kwoniella reveals pathogenesis evolution and contrasting modes of karyotype evolution via chromosome fusion or intercentromeric recombination.</title>
        <authorList>
            <person name="Coelho M.A."/>
            <person name="David-Palma M."/>
            <person name="Shea T."/>
            <person name="Bowers K."/>
            <person name="McGinley-Smith S."/>
            <person name="Mohammad A.W."/>
            <person name="Gnirke A."/>
            <person name="Yurkov A.M."/>
            <person name="Nowrousian M."/>
            <person name="Sun S."/>
            <person name="Cuomo C.A."/>
            <person name="Heitman J."/>
        </authorList>
    </citation>
    <scope>NUCLEOTIDE SEQUENCE</scope>
    <source>
        <strain evidence="10">CBS 10737</strain>
    </source>
</reference>
<evidence type="ECO:0000256" key="2">
    <source>
        <dbReference type="ARBA" id="ARBA00022490"/>
    </source>
</evidence>
<evidence type="ECO:0000313" key="11">
    <source>
        <dbReference type="Proteomes" id="UP000094020"/>
    </source>
</evidence>
<dbReference type="EMBL" id="CP144519">
    <property type="protein sequence ID" value="WWC66715.1"/>
    <property type="molecule type" value="Genomic_DNA"/>
</dbReference>
<dbReference type="InterPro" id="IPR004130">
    <property type="entry name" value="Gpn"/>
</dbReference>
<dbReference type="STRING" id="1296096.A0A1B9ID32"/>
<dbReference type="EC" id="3.6.5.-" evidence="7"/>
<organism evidence="9">
    <name type="scientific">Kwoniella pini CBS 10737</name>
    <dbReference type="NCBI Taxonomy" id="1296096"/>
    <lineage>
        <taxon>Eukaryota</taxon>
        <taxon>Fungi</taxon>
        <taxon>Dikarya</taxon>
        <taxon>Basidiomycota</taxon>
        <taxon>Agaricomycotina</taxon>
        <taxon>Tremellomycetes</taxon>
        <taxon>Tremellales</taxon>
        <taxon>Cryptococcaceae</taxon>
        <taxon>Kwoniella</taxon>
    </lineage>
</organism>